<evidence type="ECO:0000256" key="4">
    <source>
        <dbReference type="ARBA" id="ARBA00023136"/>
    </source>
</evidence>
<dbReference type="Pfam" id="PF02674">
    <property type="entry name" value="Colicin_V"/>
    <property type="match status" value="1"/>
</dbReference>
<proteinExistence type="predicted"/>
<evidence type="ECO:0000313" key="7">
    <source>
        <dbReference type="Proteomes" id="UP000191153"/>
    </source>
</evidence>
<dbReference type="PANTHER" id="PTHR37306">
    <property type="entry name" value="COLICIN V PRODUCTION PROTEIN"/>
    <property type="match status" value="1"/>
</dbReference>
<dbReference type="InterPro" id="IPR003825">
    <property type="entry name" value="Colicin-V_CvpA"/>
</dbReference>
<dbReference type="GO" id="GO:0016020">
    <property type="term" value="C:membrane"/>
    <property type="evidence" value="ECO:0007669"/>
    <property type="project" value="UniProtKB-SubCell"/>
</dbReference>
<evidence type="ECO:0000256" key="3">
    <source>
        <dbReference type="ARBA" id="ARBA00022989"/>
    </source>
</evidence>
<dbReference type="AlphaFoldDB" id="A0A1T4KVR1"/>
<dbReference type="Proteomes" id="UP000191153">
    <property type="component" value="Unassembled WGS sequence"/>
</dbReference>
<dbReference type="GO" id="GO:0009403">
    <property type="term" value="P:toxin biosynthetic process"/>
    <property type="evidence" value="ECO:0007669"/>
    <property type="project" value="InterPro"/>
</dbReference>
<organism evidence="6 7">
    <name type="scientific">Cetobacterium ceti</name>
    <dbReference type="NCBI Taxonomy" id="180163"/>
    <lineage>
        <taxon>Bacteria</taxon>
        <taxon>Fusobacteriati</taxon>
        <taxon>Fusobacteriota</taxon>
        <taxon>Fusobacteriia</taxon>
        <taxon>Fusobacteriales</taxon>
        <taxon>Fusobacteriaceae</taxon>
        <taxon>Cetobacterium</taxon>
    </lineage>
</organism>
<gene>
    <name evidence="6" type="ORF">SAMN02745174_00616</name>
</gene>
<accession>A0A1T4KVR1</accession>
<feature type="transmembrane region" description="Helical" evidence="5">
    <location>
        <begin position="60"/>
        <end position="82"/>
    </location>
</feature>
<sequence length="177" mass="20451">MYLDIVVAVILFFTIVFGLKNGFFVEFFSIFGVVINFILAKKITPMIIEKFSILNDTNNYISVYMGTFWVLYIVLGIFIYFITTFLKTQGKGIINRILGGVLGLLKGVVLIIVAMIIFNFISSKYPQVKEYSQGSQVNRVFLENISSLEEYVPKEFKNKLQEIKDNEIFNKYFNKLL</sequence>
<keyword evidence="3 5" id="KW-1133">Transmembrane helix</keyword>
<keyword evidence="7" id="KW-1185">Reference proteome</keyword>
<reference evidence="6 7" key="1">
    <citation type="submission" date="2017-02" db="EMBL/GenBank/DDBJ databases">
        <authorList>
            <person name="Peterson S.W."/>
        </authorList>
    </citation>
    <scope>NUCLEOTIDE SEQUENCE [LARGE SCALE GENOMIC DNA]</scope>
    <source>
        <strain evidence="6 7">ATCC 700028</strain>
    </source>
</reference>
<comment type="subcellular location">
    <subcellularLocation>
        <location evidence="1">Membrane</location>
        <topology evidence="1">Multi-pass membrane protein</topology>
    </subcellularLocation>
</comment>
<keyword evidence="2 5" id="KW-0812">Transmembrane</keyword>
<feature type="transmembrane region" description="Helical" evidence="5">
    <location>
        <begin position="6"/>
        <end position="39"/>
    </location>
</feature>
<evidence type="ECO:0000256" key="2">
    <source>
        <dbReference type="ARBA" id="ARBA00022692"/>
    </source>
</evidence>
<keyword evidence="4 5" id="KW-0472">Membrane</keyword>
<protein>
    <submittedName>
        <fullName evidence="6">Membrane protein required for colicin V production</fullName>
    </submittedName>
</protein>
<dbReference type="PANTHER" id="PTHR37306:SF1">
    <property type="entry name" value="COLICIN V PRODUCTION PROTEIN"/>
    <property type="match status" value="1"/>
</dbReference>
<evidence type="ECO:0000256" key="5">
    <source>
        <dbReference type="SAM" id="Phobius"/>
    </source>
</evidence>
<feature type="transmembrane region" description="Helical" evidence="5">
    <location>
        <begin position="97"/>
        <end position="121"/>
    </location>
</feature>
<dbReference type="EMBL" id="FUWX01000005">
    <property type="protein sequence ID" value="SJZ46486.1"/>
    <property type="molecule type" value="Genomic_DNA"/>
</dbReference>
<name>A0A1T4KVR1_9FUSO</name>
<dbReference type="RefSeq" id="WP_078693150.1">
    <property type="nucleotide sequence ID" value="NZ_FUWX01000005.1"/>
</dbReference>
<dbReference type="STRING" id="180163.SAMN02745174_00616"/>
<dbReference type="OrthoDB" id="90245at2"/>
<evidence type="ECO:0000313" key="6">
    <source>
        <dbReference type="EMBL" id="SJZ46486.1"/>
    </source>
</evidence>
<evidence type="ECO:0000256" key="1">
    <source>
        <dbReference type="ARBA" id="ARBA00004141"/>
    </source>
</evidence>